<sequence>MVSEPEELSVFAMYFEDIKILRSNFNHAWLIHVPRTKNIKANSLAHSTRKQLFFIVHMDAELPVWFTDSS</sequence>
<gene>
    <name evidence="1" type="primary">BnaAnng06910D</name>
    <name evidence="1" type="ORF">GSBRNA2T00075563001</name>
</gene>
<dbReference type="EMBL" id="LK032536">
    <property type="protein sequence ID" value="CDY42866.1"/>
    <property type="molecule type" value="Genomic_DNA"/>
</dbReference>
<proteinExistence type="predicted"/>
<reference evidence="1 2" key="1">
    <citation type="journal article" date="2014" name="Science">
        <title>Plant genetics. Early allopolyploid evolution in the post-Neolithic Brassica napus oilseed genome.</title>
        <authorList>
            <person name="Chalhoub B."/>
            <person name="Denoeud F."/>
            <person name="Liu S."/>
            <person name="Parkin I.A."/>
            <person name="Tang H."/>
            <person name="Wang X."/>
            <person name="Chiquet J."/>
            <person name="Belcram H."/>
            <person name="Tong C."/>
            <person name="Samans B."/>
            <person name="Correa M."/>
            <person name="Da Silva C."/>
            <person name="Just J."/>
            <person name="Falentin C."/>
            <person name="Koh C.S."/>
            <person name="Le Clainche I."/>
            <person name="Bernard M."/>
            <person name="Bento P."/>
            <person name="Noel B."/>
            <person name="Labadie K."/>
            <person name="Alberti A."/>
            <person name="Charles M."/>
            <person name="Arnaud D."/>
            <person name="Guo H."/>
            <person name="Daviaud C."/>
            <person name="Alamery S."/>
            <person name="Jabbari K."/>
            <person name="Zhao M."/>
            <person name="Edger P.P."/>
            <person name="Chelaifa H."/>
            <person name="Tack D."/>
            <person name="Lassalle G."/>
            <person name="Mestiri I."/>
            <person name="Schnel N."/>
            <person name="Le Paslier M.C."/>
            <person name="Fan G."/>
            <person name="Renault V."/>
            <person name="Bayer P.E."/>
            <person name="Golicz A.A."/>
            <person name="Manoli S."/>
            <person name="Lee T.H."/>
            <person name="Thi V.H."/>
            <person name="Chalabi S."/>
            <person name="Hu Q."/>
            <person name="Fan C."/>
            <person name="Tollenaere R."/>
            <person name="Lu Y."/>
            <person name="Battail C."/>
            <person name="Shen J."/>
            <person name="Sidebottom C.H."/>
            <person name="Wang X."/>
            <person name="Canaguier A."/>
            <person name="Chauveau A."/>
            <person name="Berard A."/>
            <person name="Deniot G."/>
            <person name="Guan M."/>
            <person name="Liu Z."/>
            <person name="Sun F."/>
            <person name="Lim Y.P."/>
            <person name="Lyons E."/>
            <person name="Town C.D."/>
            <person name="Bancroft I."/>
            <person name="Wang X."/>
            <person name="Meng J."/>
            <person name="Ma J."/>
            <person name="Pires J.C."/>
            <person name="King G.J."/>
            <person name="Brunel D."/>
            <person name="Delourme R."/>
            <person name="Renard M."/>
            <person name="Aury J.M."/>
            <person name="Adams K.L."/>
            <person name="Batley J."/>
            <person name="Snowdon R.J."/>
            <person name="Tost J."/>
            <person name="Edwards D."/>
            <person name="Zhou Y."/>
            <person name="Hua W."/>
            <person name="Sharpe A.G."/>
            <person name="Paterson A.H."/>
            <person name="Guan C."/>
            <person name="Wincker P."/>
        </authorList>
    </citation>
    <scope>NUCLEOTIDE SEQUENCE [LARGE SCALE GENOMIC DNA]</scope>
    <source>
        <strain evidence="2">cv. Darmor-bzh</strain>
    </source>
</reference>
<name>A0A078HYX7_BRANA</name>
<accession>A0A078HYX7</accession>
<dbReference type="OMA" id="RSNFNHA"/>
<dbReference type="Proteomes" id="UP000028999">
    <property type="component" value="Unassembled WGS sequence"/>
</dbReference>
<protein>
    <submittedName>
        <fullName evidence="1">BnaAnng06910D protein</fullName>
    </submittedName>
</protein>
<evidence type="ECO:0000313" key="1">
    <source>
        <dbReference type="EMBL" id="CDY42866.1"/>
    </source>
</evidence>
<dbReference type="PaxDb" id="3708-A0A078HYX7"/>
<keyword evidence="2" id="KW-1185">Reference proteome</keyword>
<evidence type="ECO:0000313" key="2">
    <source>
        <dbReference type="Proteomes" id="UP000028999"/>
    </source>
</evidence>
<dbReference type="Gramene" id="CDY42866">
    <property type="protein sequence ID" value="CDY42866"/>
    <property type="gene ID" value="GSBRNA2T00075563001"/>
</dbReference>
<organism evidence="1 2">
    <name type="scientific">Brassica napus</name>
    <name type="common">Rape</name>
    <dbReference type="NCBI Taxonomy" id="3708"/>
    <lineage>
        <taxon>Eukaryota</taxon>
        <taxon>Viridiplantae</taxon>
        <taxon>Streptophyta</taxon>
        <taxon>Embryophyta</taxon>
        <taxon>Tracheophyta</taxon>
        <taxon>Spermatophyta</taxon>
        <taxon>Magnoliopsida</taxon>
        <taxon>eudicotyledons</taxon>
        <taxon>Gunneridae</taxon>
        <taxon>Pentapetalae</taxon>
        <taxon>rosids</taxon>
        <taxon>malvids</taxon>
        <taxon>Brassicales</taxon>
        <taxon>Brassicaceae</taxon>
        <taxon>Brassiceae</taxon>
        <taxon>Brassica</taxon>
    </lineage>
</organism>
<dbReference type="AlphaFoldDB" id="A0A078HYX7"/>